<reference evidence="2 3" key="1">
    <citation type="submission" date="2017-04" db="EMBL/GenBank/DDBJ databases">
        <title>Whole genome sequence of Bdellovibrio bacteriovorus strain SSB218315.</title>
        <authorList>
            <person name="Oyedara O."/>
            <person name="Rodriguez-Perez M.A."/>
        </authorList>
    </citation>
    <scope>NUCLEOTIDE SEQUENCE [LARGE SCALE GENOMIC DNA]</scope>
    <source>
        <strain evidence="2 3">SSB218315</strain>
    </source>
</reference>
<sequence>MIVQRSRTSFWFYTFCCLASFTAFGWYEVTRPTAGAGEYASSAEEQVIKKLQTVNKSLTGIGTTAAKDDMTCTCNFGDVENMITFEKPENCGPDRNYLQKQFEAFKKADPKGLFAGGRDYSKTAEILPRKCALYIMKRFWKDRALTPEEKREADIEFNRTAPPTNQREVKDVKDYKKDPWLFAKCDKDTGTPERYGHKACVTENYVNLVYNSLIDVADCLEVPAKFIAPKLSNESGLHVNAFGLVNDGGIGQFTDQALADVAQNFENFKGRINNSTKESCQRLRSIPGAVPAKAEEILSEDSQRCHAISTPPNPLRSMVYYGIFYHATKRNSNGAWNRSTDAKNPDFKGVEQLMKEAGIDSFDKESIKEMIFVMAYNSGPGRPPVFYREWLKYRITTLKKYPITKADFDMNYWPTGAQLKAKAGEARAKAIGKKTPLTLAEYLFAYKDSLYIPAVKAQARVLDKALGAGTCTENKFLEL</sequence>
<dbReference type="EMBL" id="CP020946">
    <property type="protein sequence ID" value="ASD63081.1"/>
    <property type="molecule type" value="Genomic_DNA"/>
</dbReference>
<name>A0A1Z3N6Q1_BDEBC</name>
<feature type="chain" id="PRO_5011989302" description="Transglycosylase SLT domain-containing protein" evidence="1">
    <location>
        <begin position="26"/>
        <end position="479"/>
    </location>
</feature>
<dbReference type="RefSeq" id="WP_088564662.1">
    <property type="nucleotide sequence ID" value="NZ_CP020946.1"/>
</dbReference>
<dbReference type="OrthoDB" id="5287724at2"/>
<keyword evidence="1" id="KW-0732">Signal</keyword>
<proteinExistence type="predicted"/>
<dbReference type="AlphaFoldDB" id="A0A1Z3N6Q1"/>
<evidence type="ECO:0000313" key="2">
    <source>
        <dbReference type="EMBL" id="ASD63081.1"/>
    </source>
</evidence>
<gene>
    <name evidence="2" type="ORF">B9G79_05610</name>
</gene>
<feature type="signal peptide" evidence="1">
    <location>
        <begin position="1"/>
        <end position="25"/>
    </location>
</feature>
<accession>A0A1Z3N6Q1</accession>
<evidence type="ECO:0000256" key="1">
    <source>
        <dbReference type="SAM" id="SignalP"/>
    </source>
</evidence>
<protein>
    <recommendedName>
        <fullName evidence="4">Transglycosylase SLT domain-containing protein</fullName>
    </recommendedName>
</protein>
<dbReference type="Proteomes" id="UP000197003">
    <property type="component" value="Chromosome"/>
</dbReference>
<evidence type="ECO:0000313" key="3">
    <source>
        <dbReference type="Proteomes" id="UP000197003"/>
    </source>
</evidence>
<organism evidence="2 3">
    <name type="scientific">Bdellovibrio bacteriovorus</name>
    <dbReference type="NCBI Taxonomy" id="959"/>
    <lineage>
        <taxon>Bacteria</taxon>
        <taxon>Pseudomonadati</taxon>
        <taxon>Bdellovibrionota</taxon>
        <taxon>Bdellovibrionia</taxon>
        <taxon>Bdellovibrionales</taxon>
        <taxon>Pseudobdellovibrionaceae</taxon>
        <taxon>Bdellovibrio</taxon>
    </lineage>
</organism>
<evidence type="ECO:0008006" key="4">
    <source>
        <dbReference type="Google" id="ProtNLM"/>
    </source>
</evidence>